<sequence length="178" mass="19409">MMSETVVTVQDGSNANNPRQGPTVKTEPGQPGVIGGISLNIPYFKSIPGIVKLVQVVLGIICMACASPAWLGASSWFLFVSITSFIATLLWCFIYLLGIREALKLPINWLLTELYNTGIIVILYAIAFIAQLAVWSSVQHHHARSANIAAGVFGIFNTLAYLAGTYFLYYEFRTGSSQ</sequence>
<feature type="transmembrane region" description="Helical" evidence="7">
    <location>
        <begin position="50"/>
        <end position="70"/>
    </location>
</feature>
<feature type="transmembrane region" description="Helical" evidence="7">
    <location>
        <begin position="146"/>
        <end position="169"/>
    </location>
</feature>
<dbReference type="Pfam" id="PF01284">
    <property type="entry name" value="MARVEL"/>
    <property type="match status" value="1"/>
</dbReference>
<comment type="subcellular location">
    <subcellularLocation>
        <location evidence="1">Membrane</location>
        <topology evidence="1">Multi-pass membrane protein</topology>
    </subcellularLocation>
</comment>
<dbReference type="InterPro" id="IPR050578">
    <property type="entry name" value="MARVEL-CKLF_proteins"/>
</dbReference>
<dbReference type="PANTHER" id="PTHR22776">
    <property type="entry name" value="MARVEL-CONTAINING POTENTIAL LIPID RAFT-ASSOCIATED PROTEIN"/>
    <property type="match status" value="1"/>
</dbReference>
<protein>
    <submittedName>
        <fullName evidence="9">CMTM4 protein</fullName>
    </submittedName>
</protein>
<dbReference type="InterPro" id="IPR008253">
    <property type="entry name" value="Marvel"/>
</dbReference>
<evidence type="ECO:0000256" key="7">
    <source>
        <dbReference type="SAM" id="Phobius"/>
    </source>
</evidence>
<proteinExistence type="predicted"/>
<evidence type="ECO:0000256" key="4">
    <source>
        <dbReference type="ARBA" id="ARBA00023136"/>
    </source>
</evidence>
<organism evidence="9">
    <name type="scientific">Fopius arisanus</name>
    <dbReference type="NCBI Taxonomy" id="64838"/>
    <lineage>
        <taxon>Eukaryota</taxon>
        <taxon>Metazoa</taxon>
        <taxon>Ecdysozoa</taxon>
        <taxon>Arthropoda</taxon>
        <taxon>Hexapoda</taxon>
        <taxon>Insecta</taxon>
        <taxon>Pterygota</taxon>
        <taxon>Neoptera</taxon>
        <taxon>Endopterygota</taxon>
        <taxon>Hymenoptera</taxon>
        <taxon>Apocrita</taxon>
        <taxon>Ichneumonoidea</taxon>
        <taxon>Braconidae</taxon>
        <taxon>Opiinae</taxon>
        <taxon>Fopius</taxon>
    </lineage>
</organism>
<keyword evidence="2 5" id="KW-0812">Transmembrane</keyword>
<dbReference type="EMBL" id="GBYB01012565">
    <property type="protein sequence ID" value="JAG82332.1"/>
    <property type="molecule type" value="Transcribed_RNA"/>
</dbReference>
<reference evidence="9" key="1">
    <citation type="submission" date="2015-01" db="EMBL/GenBank/DDBJ databases">
        <title>Transcriptome Assembly of Fopius arisanus.</title>
        <authorList>
            <person name="Geib S."/>
        </authorList>
    </citation>
    <scope>NUCLEOTIDE SEQUENCE</scope>
</reference>
<feature type="transmembrane region" description="Helical" evidence="7">
    <location>
        <begin position="76"/>
        <end position="97"/>
    </location>
</feature>
<feature type="compositionally biased region" description="Polar residues" evidence="6">
    <location>
        <begin position="1"/>
        <end position="20"/>
    </location>
</feature>
<evidence type="ECO:0000256" key="6">
    <source>
        <dbReference type="SAM" id="MobiDB-lite"/>
    </source>
</evidence>
<dbReference type="GO" id="GO:0016020">
    <property type="term" value="C:membrane"/>
    <property type="evidence" value="ECO:0007669"/>
    <property type="project" value="UniProtKB-SubCell"/>
</dbReference>
<keyword evidence="4 5" id="KW-0472">Membrane</keyword>
<feature type="transmembrane region" description="Helical" evidence="7">
    <location>
        <begin position="109"/>
        <end position="134"/>
    </location>
</feature>
<evidence type="ECO:0000256" key="5">
    <source>
        <dbReference type="PROSITE-ProRule" id="PRU00581"/>
    </source>
</evidence>
<accession>A0A0C9RUN1</accession>
<keyword evidence="3 7" id="KW-1133">Transmembrane helix</keyword>
<evidence type="ECO:0000259" key="8">
    <source>
        <dbReference type="PROSITE" id="PS51225"/>
    </source>
</evidence>
<gene>
    <name evidence="9" type="primary">CMTM4</name>
    <name evidence="9" type="ORF">g.19314</name>
</gene>
<feature type="region of interest" description="Disordered" evidence="6">
    <location>
        <begin position="1"/>
        <end position="29"/>
    </location>
</feature>
<evidence type="ECO:0000256" key="2">
    <source>
        <dbReference type="ARBA" id="ARBA00022692"/>
    </source>
</evidence>
<dbReference type="AlphaFoldDB" id="A0A0C9RUN1"/>
<evidence type="ECO:0000256" key="1">
    <source>
        <dbReference type="ARBA" id="ARBA00004141"/>
    </source>
</evidence>
<dbReference type="PANTHER" id="PTHR22776:SF97">
    <property type="entry name" value="RE01453P"/>
    <property type="match status" value="1"/>
</dbReference>
<name>A0A0C9RUN1_9HYME</name>
<evidence type="ECO:0000256" key="3">
    <source>
        <dbReference type="ARBA" id="ARBA00022989"/>
    </source>
</evidence>
<dbReference type="PROSITE" id="PS51225">
    <property type="entry name" value="MARVEL"/>
    <property type="match status" value="1"/>
</dbReference>
<evidence type="ECO:0000313" key="9">
    <source>
        <dbReference type="EMBL" id="JAG82332.1"/>
    </source>
</evidence>
<feature type="domain" description="MARVEL" evidence="8">
    <location>
        <begin position="43"/>
        <end position="173"/>
    </location>
</feature>